<organism evidence="12">
    <name type="scientific">Tanacetum cinerariifolium</name>
    <name type="common">Dalmatian daisy</name>
    <name type="synonym">Chrysanthemum cinerariifolium</name>
    <dbReference type="NCBI Taxonomy" id="118510"/>
    <lineage>
        <taxon>Eukaryota</taxon>
        <taxon>Viridiplantae</taxon>
        <taxon>Streptophyta</taxon>
        <taxon>Embryophyta</taxon>
        <taxon>Tracheophyta</taxon>
        <taxon>Spermatophyta</taxon>
        <taxon>Magnoliopsida</taxon>
        <taxon>eudicotyledons</taxon>
        <taxon>Gunneridae</taxon>
        <taxon>Pentapetalae</taxon>
        <taxon>asterids</taxon>
        <taxon>campanulids</taxon>
        <taxon>Asterales</taxon>
        <taxon>Asteraceae</taxon>
        <taxon>Asteroideae</taxon>
        <taxon>Anthemideae</taxon>
        <taxon>Anthemidinae</taxon>
        <taxon>Tanacetum</taxon>
    </lineage>
</organism>
<gene>
    <name evidence="12" type="ORF">Tci_034898</name>
</gene>
<evidence type="ECO:0000256" key="3">
    <source>
        <dbReference type="ARBA" id="ARBA00022801"/>
    </source>
</evidence>
<dbReference type="Gene3D" id="3.40.50.1820">
    <property type="entry name" value="alpha/beta hydrolase"/>
    <property type="match status" value="1"/>
</dbReference>
<dbReference type="EMBL" id="BKCJ010004758">
    <property type="protein sequence ID" value="GEU62920.1"/>
    <property type="molecule type" value="Genomic_DNA"/>
</dbReference>
<dbReference type="Pfam" id="PF24626">
    <property type="entry name" value="SH3_Tf2-1"/>
    <property type="match status" value="1"/>
</dbReference>
<comment type="function">
    <text evidence="6">Epoxide hydrolase involved in the biosynthesis of cucurbitacin and mogroside tetracyclic triterpene natural products (e.g. siamenoside I and mogrosides IV, V and VI). Cucurbitacins have cytotoxic properties and exhibit deterrent taste as a defense barrier against herbivores. Mogrosides are nonsugar highly oxygenated compounds used as high-intensity zero-calorie sweeteners; they also possess pharmacological properties such as regulating immunity, lowering blood sugar and lipid levels, protecting the liver, and acting as antioxidants and antitumor agents. Catalyzes the hydrolysis of aromatic epoxide-containing substrates, such as the conversion of 24,25-epoxycucurbitadienol to 24,25-dihydroxycucurbitadienol.</text>
</comment>
<dbReference type="Pfam" id="PF00561">
    <property type="entry name" value="Abhydrolase_1"/>
    <property type="match status" value="1"/>
</dbReference>
<evidence type="ECO:0000256" key="7">
    <source>
        <dbReference type="ARBA" id="ARBA00093212"/>
    </source>
</evidence>
<evidence type="ECO:0000256" key="5">
    <source>
        <dbReference type="ARBA" id="ARBA00051067"/>
    </source>
</evidence>
<dbReference type="GO" id="GO:0004301">
    <property type="term" value="F:epoxide hydrolase activity"/>
    <property type="evidence" value="ECO:0007669"/>
    <property type="project" value="UniProtKB-EC"/>
</dbReference>
<keyword evidence="9" id="KW-0175">Coiled coil</keyword>
<evidence type="ECO:0000256" key="10">
    <source>
        <dbReference type="SAM" id="MobiDB-lite"/>
    </source>
</evidence>
<proteinExistence type="inferred from homology"/>
<evidence type="ECO:0000256" key="4">
    <source>
        <dbReference type="ARBA" id="ARBA00038334"/>
    </source>
</evidence>
<sequence>MMGLPNEHQLKFNLFKDAKSLLEAIEKRFGGNDATKKTQRNLLKQQYENFSGSSSKSLDQTFEKLQKLVSQLELLGVVISQEDINQKFLISLSFEWGMHVVNTVSSLNIDNLSDVVIYAFLASQPNSTHLVNEDLEQIHPDDLEEMDLKWQMSMLTMRARRFLKNTRRKLNLNRNDSVAFDKTKVECYNCHKRGHFARECRAPRGHDNRSRDVIRKIVPVETPNSSALVSCDGLGGYDWSDEAEEGPTNYALMAYSTSSASSLDFEVSDCSKSCLKAVENIKDRVLTELQRKLDLAETEKEGIQLNVNKLEYACKSLNKIIECQIMDNCKKGLGYNAVPPPHICLFPPPKLDLSHTGLKELFNEPKTEKSKDKSNDVEPESVRIGSDAPIIEDWVLDDEEEKVKKKKVKPSINWINFVKATTDNNPRETDKNGEQPKQNTHRKRGNQRNWNGMMSHMLDYKEIDGGYIAFGGNPKGGKITGKEKPSESDGFKQIVDFLNANQIKYALTVSPTIYTSCIKQFWTTVKIKTVNGDVRLQALIDGKKVFINEVSIRHDLKLNDAEGTSCLSNAVIFKELARMGPKTTSWKKFSSTMASEIICISNNQKFNFSKYILTSLVENLEVGVPFYMFRRFIQVFVNHQLGDMSRHKGIFVNPSLTNKVFANMKRVGTWFSGTVTPLFGTMMVQAFEEVDDLPTDVQDTPIPDEPSSSQPQRKHKLRRKQMMETEVFDLENEVIEMKSSYKAKNEELESKVEKLEEENRSLTKELKSFNTRVESPTINETAMDKEESSKQERKIADIDADVKEVAEEVVEVMEIAKIIVDEVSTVGGKLNAANENPVSVAPTNITTAQPSEATKITVDITTAPKAKGIVFHDKDESTTRTASSKSQAKDKGKAKLVEEPEILKSRKAQITLDEEVARGLEAEWNADMKDNIDWNEVVEQVQSRQSDTVRKYQALKRKPVSVAQARKNMMIYLKNIDGYKMDYFKGMSYEQIRPIFEMEYNKVQAYLNKGPEMDPERIKVPRKRTRKEKIVPDDEDDVFVNVTPLSSKPPTIVDYKIYKEGKKEHFQIFRANGNHHIYLAFSTMLKNFDREDLKVLWKIVKDRFKKSQPKEVLDVFLWHTLKGKLSPRFIRPFEILDWVGEVSYRLASPPQLSHVHNVFHVSLLRGYKYHPLHVISYPLDQIRADLSYVKEPKAILDRQDRVMRNKTIPFVKILWRNHPEWEATWETEESIPTSYPHFIPRSETKISQGIEMELMGDVNHHRIKTNGIWMHVAEIKGEGPFVLLLHGFPETWFSWRHQMVHLASHGYHVVAPDLRGYGESDSPLSPSSYTNFHIVGDLIGLLDHFNQQQVFVVGHDWGATTAWHLSLFRPDRVKGMVAICVPFFPRNPDMKPTQFFKSFGDDLYISQYQEAGRPEKAFAKYDNLTLIKKFLLINSPDLLIAPPGMEIIDYLEIPTQLPSWITEEELQVYADKFKESGFTGGLNYYRAMDLSWELEAPWQGSKITVPSKLIVGDKDIGFDSFTKVYIEGDDMKKLVPDIEVVILDGHHFIQQEKPHEVSDEIGSFLKKLA</sequence>
<accession>A0A6L2LP01</accession>
<evidence type="ECO:0000256" key="2">
    <source>
        <dbReference type="ARBA" id="ARBA00013006"/>
    </source>
</evidence>
<feature type="coiled-coil region" evidence="9">
    <location>
        <begin position="738"/>
        <end position="772"/>
    </location>
</feature>
<feature type="domain" description="CCHC-type" evidence="11">
    <location>
        <begin position="187"/>
        <end position="201"/>
    </location>
</feature>
<evidence type="ECO:0000259" key="11">
    <source>
        <dbReference type="PROSITE" id="PS50158"/>
    </source>
</evidence>
<dbReference type="PANTHER" id="PTHR43329">
    <property type="entry name" value="EPOXIDE HYDROLASE"/>
    <property type="match status" value="1"/>
</dbReference>
<dbReference type="PRINTS" id="PR00412">
    <property type="entry name" value="EPOXHYDRLASE"/>
</dbReference>
<dbReference type="InterPro" id="IPR000073">
    <property type="entry name" value="AB_hydrolase_1"/>
</dbReference>
<evidence type="ECO:0000313" key="12">
    <source>
        <dbReference type="EMBL" id="GEU62920.1"/>
    </source>
</evidence>
<feature type="compositionally biased region" description="Basic and acidic residues" evidence="10">
    <location>
        <begin position="425"/>
        <end position="434"/>
    </location>
</feature>
<dbReference type="FunFam" id="3.40.50.1820:FF:000161">
    <property type="entry name" value="Epoxide hydrolase"/>
    <property type="match status" value="1"/>
</dbReference>
<comment type="catalytic activity">
    <reaction evidence="7">
        <text>(24S)-24,25-epoxycucurbitadienol + H2O = (24R)-24,25-dihydroxycucurbitadienol</text>
        <dbReference type="Rhea" id="RHEA:81855"/>
        <dbReference type="ChEBI" id="CHEBI:15377"/>
        <dbReference type="ChEBI" id="CHEBI:229949"/>
        <dbReference type="ChEBI" id="CHEBI:229950"/>
    </reaction>
    <physiologicalReaction direction="left-to-right" evidence="7">
        <dbReference type="Rhea" id="RHEA:81856"/>
    </physiologicalReaction>
</comment>
<feature type="region of interest" description="Disordered" evidence="10">
    <location>
        <begin position="419"/>
        <end position="450"/>
    </location>
</feature>
<evidence type="ECO:0000256" key="8">
    <source>
        <dbReference type="PROSITE-ProRule" id="PRU00047"/>
    </source>
</evidence>
<feature type="region of interest" description="Disordered" evidence="10">
    <location>
        <begin position="694"/>
        <end position="719"/>
    </location>
</feature>
<feature type="region of interest" description="Disordered" evidence="10">
    <location>
        <begin position="874"/>
        <end position="893"/>
    </location>
</feature>
<evidence type="ECO:0000256" key="9">
    <source>
        <dbReference type="SAM" id="Coils"/>
    </source>
</evidence>
<dbReference type="InterPro" id="IPR001878">
    <property type="entry name" value="Znf_CCHC"/>
</dbReference>
<dbReference type="PRINTS" id="PR00111">
    <property type="entry name" value="ABHYDROLASE"/>
</dbReference>
<keyword evidence="3 12" id="KW-0378">Hydrolase</keyword>
<dbReference type="GO" id="GO:0003676">
    <property type="term" value="F:nucleic acid binding"/>
    <property type="evidence" value="ECO:0007669"/>
    <property type="project" value="InterPro"/>
</dbReference>
<dbReference type="SUPFAM" id="SSF54160">
    <property type="entry name" value="Chromo domain-like"/>
    <property type="match status" value="1"/>
</dbReference>
<keyword evidence="8" id="KW-0479">Metal-binding</keyword>
<dbReference type="GO" id="GO:0008270">
    <property type="term" value="F:zinc ion binding"/>
    <property type="evidence" value="ECO:0007669"/>
    <property type="project" value="UniProtKB-KW"/>
</dbReference>
<keyword evidence="8" id="KW-0862">Zinc</keyword>
<comment type="caution">
    <text evidence="12">The sequence shown here is derived from an EMBL/GenBank/DDBJ whole genome shotgun (WGS) entry which is preliminary data.</text>
</comment>
<comment type="pathway">
    <text evidence="1">Secondary metabolite biosynthesis; terpenoid biosynthesis.</text>
</comment>
<dbReference type="SMART" id="SM00343">
    <property type="entry name" value="ZnF_C2HC"/>
    <property type="match status" value="1"/>
</dbReference>
<comment type="catalytic activity">
    <reaction evidence="5">
        <text>an epoxide + H2O = an ethanediol</text>
        <dbReference type="Rhea" id="RHEA:19037"/>
        <dbReference type="ChEBI" id="CHEBI:15377"/>
        <dbReference type="ChEBI" id="CHEBI:32955"/>
        <dbReference type="ChEBI" id="CHEBI:140594"/>
        <dbReference type="EC" id="3.3.2.10"/>
    </reaction>
    <physiologicalReaction direction="left-to-right" evidence="5">
        <dbReference type="Rhea" id="RHEA:19038"/>
    </physiologicalReaction>
</comment>
<evidence type="ECO:0000256" key="6">
    <source>
        <dbReference type="ARBA" id="ARBA00058358"/>
    </source>
</evidence>
<name>A0A6L2LP01_TANCI</name>
<feature type="compositionally biased region" description="Basic and acidic residues" evidence="10">
    <location>
        <begin position="362"/>
        <end position="376"/>
    </location>
</feature>
<dbReference type="SUPFAM" id="SSF57756">
    <property type="entry name" value="Retrovirus zinc finger-like domains"/>
    <property type="match status" value="1"/>
</dbReference>
<dbReference type="InterPro" id="IPR029058">
    <property type="entry name" value="AB_hydrolase_fold"/>
</dbReference>
<dbReference type="InterPro" id="IPR016197">
    <property type="entry name" value="Chromo-like_dom_sf"/>
</dbReference>
<comment type="similarity">
    <text evidence="4">Belongs to the AB hydrolase superfamily. Epoxide hydrolase family.</text>
</comment>
<dbReference type="EC" id="3.3.2.10" evidence="2"/>
<dbReference type="PROSITE" id="PS50158">
    <property type="entry name" value="ZF_CCHC"/>
    <property type="match status" value="1"/>
</dbReference>
<evidence type="ECO:0000256" key="1">
    <source>
        <dbReference type="ARBA" id="ARBA00004721"/>
    </source>
</evidence>
<feature type="region of interest" description="Disordered" evidence="10">
    <location>
        <begin position="362"/>
        <end position="383"/>
    </location>
</feature>
<dbReference type="InterPro" id="IPR056924">
    <property type="entry name" value="SH3_Tf2-1"/>
</dbReference>
<keyword evidence="8" id="KW-0863">Zinc-finger</keyword>
<protein>
    <recommendedName>
        <fullName evidence="2">soluble epoxide hydrolase</fullName>
        <ecNumber evidence="2">3.3.2.10</ecNumber>
    </recommendedName>
</protein>
<dbReference type="InterPro" id="IPR000639">
    <property type="entry name" value="Epox_hydrolase-like"/>
</dbReference>
<dbReference type="Gene3D" id="4.10.60.10">
    <property type="entry name" value="Zinc finger, CCHC-type"/>
    <property type="match status" value="1"/>
</dbReference>
<dbReference type="SUPFAM" id="SSF53474">
    <property type="entry name" value="alpha/beta-Hydrolases"/>
    <property type="match status" value="1"/>
</dbReference>
<reference evidence="12" key="1">
    <citation type="journal article" date="2019" name="Sci. Rep.">
        <title>Draft genome of Tanacetum cinerariifolium, the natural source of mosquito coil.</title>
        <authorList>
            <person name="Yamashiro T."/>
            <person name="Shiraishi A."/>
            <person name="Satake H."/>
            <person name="Nakayama K."/>
        </authorList>
    </citation>
    <scope>NUCLEOTIDE SEQUENCE</scope>
</reference>
<dbReference type="InterPro" id="IPR036875">
    <property type="entry name" value="Znf_CCHC_sf"/>
</dbReference>
<dbReference type="Pfam" id="PF14223">
    <property type="entry name" value="Retrotran_gag_2"/>
    <property type="match status" value="1"/>
</dbReference>